<reference evidence="2 3" key="1">
    <citation type="submission" date="2016-10" db="EMBL/GenBank/DDBJ databases">
        <authorList>
            <person name="de Groot N.N."/>
        </authorList>
    </citation>
    <scope>NUCLEOTIDE SEQUENCE [LARGE SCALE GENOMIC DNA]</scope>
    <source>
        <strain evidence="2 3">DSM 19033</strain>
    </source>
</reference>
<dbReference type="STRING" id="425514.SAMN05443550_10870"/>
<dbReference type="PANTHER" id="PTHR39767:SF2">
    <property type="entry name" value="CHROMOSOME UNDETERMINED SCAFFOLD_1, WHOLE GENOME SHOTGUN SEQUENCE"/>
    <property type="match status" value="1"/>
</dbReference>
<evidence type="ECO:0000313" key="3">
    <source>
        <dbReference type="Proteomes" id="UP000198850"/>
    </source>
</evidence>
<accession>A0A1H4FR27</accession>
<evidence type="ECO:0000313" key="2">
    <source>
        <dbReference type="EMBL" id="SEA99601.1"/>
    </source>
</evidence>
<name>A0A1H4FR27_9SPHI</name>
<dbReference type="PROSITE" id="PS51257">
    <property type="entry name" value="PROKAR_LIPOPROTEIN"/>
    <property type="match status" value="1"/>
</dbReference>
<evidence type="ECO:0000256" key="1">
    <source>
        <dbReference type="SAM" id="SignalP"/>
    </source>
</evidence>
<protein>
    <recommendedName>
        <fullName evidence="4">Lipoprotein</fullName>
    </recommendedName>
</protein>
<gene>
    <name evidence="2" type="ORF">SAMN05443550_10870</name>
</gene>
<feature type="signal peptide" evidence="1">
    <location>
        <begin position="1"/>
        <end position="19"/>
    </location>
</feature>
<keyword evidence="3" id="KW-1185">Reference proteome</keyword>
<dbReference type="PANTHER" id="PTHR39767">
    <property type="entry name" value="CALCIUM/CALMODULIN-BINDING MEMBRANE PROTEIN PCM4-RELATED"/>
    <property type="match status" value="1"/>
</dbReference>
<dbReference type="RefSeq" id="WP_090557878.1">
    <property type="nucleotide sequence ID" value="NZ_FNRA01000008.1"/>
</dbReference>
<dbReference type="OrthoDB" id="670226at2"/>
<organism evidence="2 3">
    <name type="scientific">Pedobacter hartonius</name>
    <dbReference type="NCBI Taxonomy" id="425514"/>
    <lineage>
        <taxon>Bacteria</taxon>
        <taxon>Pseudomonadati</taxon>
        <taxon>Bacteroidota</taxon>
        <taxon>Sphingobacteriia</taxon>
        <taxon>Sphingobacteriales</taxon>
        <taxon>Sphingobacteriaceae</taxon>
        <taxon>Pedobacter</taxon>
    </lineage>
</organism>
<evidence type="ECO:0008006" key="4">
    <source>
        <dbReference type="Google" id="ProtNLM"/>
    </source>
</evidence>
<keyword evidence="1" id="KW-0732">Signal</keyword>
<sequence>MNKLILLCFLLFILFGSCAKTTDSEVEVYYNDFESGNLTGIENGTISPFNGSNVLGNYNNGEFKVVVNDLPKHDVVDISFDLYIHDSWEGSQSLQNNVSGPDLWQMKVNNKTFVSATFANFDCAPGNFCPGQSYPADYPTQSNNPKSGASNINLPGFCSEALNPNGSTLYKIHKSISHSEKTLLIQCLDKLVQKDVADPKCNESWSVDNIKIKVISLN</sequence>
<dbReference type="AlphaFoldDB" id="A0A1H4FR27"/>
<feature type="chain" id="PRO_5011519070" description="Lipoprotein" evidence="1">
    <location>
        <begin position="20"/>
        <end position="218"/>
    </location>
</feature>
<proteinExistence type="predicted"/>
<dbReference type="EMBL" id="FNRA01000008">
    <property type="protein sequence ID" value="SEA99601.1"/>
    <property type="molecule type" value="Genomic_DNA"/>
</dbReference>
<dbReference type="Proteomes" id="UP000198850">
    <property type="component" value="Unassembled WGS sequence"/>
</dbReference>